<keyword evidence="5" id="KW-0862">Zinc</keyword>
<dbReference type="Proteomes" id="UP000321436">
    <property type="component" value="Unassembled WGS sequence"/>
</dbReference>
<accession>A0A512RQP5</accession>
<keyword evidence="2" id="KW-0645">Protease</keyword>
<feature type="domain" description="Peptidase M48" evidence="8">
    <location>
        <begin position="101"/>
        <end position="310"/>
    </location>
</feature>
<organism evidence="9 10">
    <name type="scientific">Chitinophaga cymbidii</name>
    <dbReference type="NCBI Taxonomy" id="1096750"/>
    <lineage>
        <taxon>Bacteria</taxon>
        <taxon>Pseudomonadati</taxon>
        <taxon>Bacteroidota</taxon>
        <taxon>Chitinophagia</taxon>
        <taxon>Chitinophagales</taxon>
        <taxon>Chitinophagaceae</taxon>
        <taxon>Chitinophaga</taxon>
    </lineage>
</organism>
<dbReference type="PANTHER" id="PTHR22726:SF1">
    <property type="entry name" value="METALLOENDOPEPTIDASE OMA1, MITOCHONDRIAL"/>
    <property type="match status" value="1"/>
</dbReference>
<protein>
    <submittedName>
        <fullName evidence="9">M48 family peptidase</fullName>
    </submittedName>
</protein>
<comment type="cofactor">
    <cofactor evidence="1">
        <name>Zn(2+)</name>
        <dbReference type="ChEBI" id="CHEBI:29105"/>
    </cofactor>
</comment>
<feature type="signal peptide" evidence="7">
    <location>
        <begin position="1"/>
        <end position="19"/>
    </location>
</feature>
<dbReference type="Pfam" id="PF01435">
    <property type="entry name" value="Peptidase_M48"/>
    <property type="match status" value="1"/>
</dbReference>
<evidence type="ECO:0000256" key="5">
    <source>
        <dbReference type="ARBA" id="ARBA00022833"/>
    </source>
</evidence>
<dbReference type="AlphaFoldDB" id="A0A512RQP5"/>
<evidence type="ECO:0000256" key="2">
    <source>
        <dbReference type="ARBA" id="ARBA00022670"/>
    </source>
</evidence>
<gene>
    <name evidence="9" type="ORF">CCY01nite_42820</name>
</gene>
<evidence type="ECO:0000313" key="9">
    <source>
        <dbReference type="EMBL" id="GEP98022.1"/>
    </source>
</evidence>
<keyword evidence="10" id="KW-1185">Reference proteome</keyword>
<reference evidence="9 10" key="1">
    <citation type="submission" date="2019-07" db="EMBL/GenBank/DDBJ databases">
        <title>Whole genome shotgun sequence of Chitinophaga cymbidii NBRC 109752.</title>
        <authorList>
            <person name="Hosoyama A."/>
            <person name="Uohara A."/>
            <person name="Ohji S."/>
            <person name="Ichikawa N."/>
        </authorList>
    </citation>
    <scope>NUCLEOTIDE SEQUENCE [LARGE SCALE GENOMIC DNA]</scope>
    <source>
        <strain evidence="9 10">NBRC 109752</strain>
    </source>
</reference>
<proteinExistence type="predicted"/>
<dbReference type="GO" id="GO:0016020">
    <property type="term" value="C:membrane"/>
    <property type="evidence" value="ECO:0007669"/>
    <property type="project" value="TreeGrafter"/>
</dbReference>
<evidence type="ECO:0000259" key="8">
    <source>
        <dbReference type="Pfam" id="PF01435"/>
    </source>
</evidence>
<keyword evidence="6" id="KW-0482">Metalloprotease</keyword>
<evidence type="ECO:0000256" key="1">
    <source>
        <dbReference type="ARBA" id="ARBA00001947"/>
    </source>
</evidence>
<dbReference type="InterPro" id="IPR051156">
    <property type="entry name" value="Mito/Outer_Membr_Metalloprot"/>
</dbReference>
<keyword evidence="4" id="KW-0378">Hydrolase</keyword>
<dbReference type="EMBL" id="BKAU01000005">
    <property type="protein sequence ID" value="GEP98022.1"/>
    <property type="molecule type" value="Genomic_DNA"/>
</dbReference>
<dbReference type="GO" id="GO:0051603">
    <property type="term" value="P:proteolysis involved in protein catabolic process"/>
    <property type="evidence" value="ECO:0007669"/>
    <property type="project" value="TreeGrafter"/>
</dbReference>
<sequence length="455" mass="51996">MFHLAAVCLTLTATFPAHAQTKETFTPSTVNTATLSTLSGKFEKQYKQMVKDLPSENKKDYEKLYEQRWEHIQSKFKDKEIFTLPEAQKYMNSLLAAVVAGNPELKDRQISCYFSRSASPNASYIGQGIILFNMGLFSKLENESQAAFVLCHELAHYYLEHSEKKMAKYVTDITSKDLQKELRQIKKTRYNKLGKLEALQQGLVFDTRRHSRDHETEADSLGLAFLRNTGFDLQEALSALAMLDKIDEDSLNMNACLRQMFDSKKYPFQDRWLNKQEGLLGGHANLSRDKELEDSMKTHPDCQARIKLLEPAVATYSVNKTPENKTSASFEKLKRLFRYEIVEYAYSANNYTASLYYTILLLQQTPDDPYLVTQVGKILNGCYSAQKQHKLGTKIKLPSPAYGNGYNTLLQFIENLYLEEYAELSFHYLSQFAAQLGSYPAFKSESAKSSTYSKS</sequence>
<evidence type="ECO:0000256" key="6">
    <source>
        <dbReference type="ARBA" id="ARBA00023049"/>
    </source>
</evidence>
<dbReference type="InterPro" id="IPR001915">
    <property type="entry name" value="Peptidase_M48"/>
</dbReference>
<dbReference type="GO" id="GO:0046872">
    <property type="term" value="F:metal ion binding"/>
    <property type="evidence" value="ECO:0007669"/>
    <property type="project" value="UniProtKB-KW"/>
</dbReference>
<feature type="chain" id="PRO_5021785003" evidence="7">
    <location>
        <begin position="20"/>
        <end position="455"/>
    </location>
</feature>
<evidence type="ECO:0000256" key="7">
    <source>
        <dbReference type="SAM" id="SignalP"/>
    </source>
</evidence>
<comment type="caution">
    <text evidence="9">The sequence shown here is derived from an EMBL/GenBank/DDBJ whole genome shotgun (WGS) entry which is preliminary data.</text>
</comment>
<dbReference type="PANTHER" id="PTHR22726">
    <property type="entry name" value="METALLOENDOPEPTIDASE OMA1"/>
    <property type="match status" value="1"/>
</dbReference>
<dbReference type="CDD" id="cd07324">
    <property type="entry name" value="M48C_Oma1-like"/>
    <property type="match status" value="1"/>
</dbReference>
<keyword evidence="7" id="KW-0732">Signal</keyword>
<evidence type="ECO:0000256" key="3">
    <source>
        <dbReference type="ARBA" id="ARBA00022723"/>
    </source>
</evidence>
<dbReference type="Gene3D" id="3.30.2010.10">
    <property type="entry name" value="Metalloproteases ('zincins'), catalytic domain"/>
    <property type="match status" value="1"/>
</dbReference>
<keyword evidence="3" id="KW-0479">Metal-binding</keyword>
<dbReference type="GO" id="GO:0004222">
    <property type="term" value="F:metalloendopeptidase activity"/>
    <property type="evidence" value="ECO:0007669"/>
    <property type="project" value="InterPro"/>
</dbReference>
<name>A0A512RQP5_9BACT</name>
<evidence type="ECO:0000256" key="4">
    <source>
        <dbReference type="ARBA" id="ARBA00022801"/>
    </source>
</evidence>
<evidence type="ECO:0000313" key="10">
    <source>
        <dbReference type="Proteomes" id="UP000321436"/>
    </source>
</evidence>